<evidence type="ECO:0000313" key="5">
    <source>
        <dbReference type="Proteomes" id="UP000626109"/>
    </source>
</evidence>
<comment type="caution">
    <text evidence="4">The sequence shown here is derived from an EMBL/GenBank/DDBJ whole genome shotgun (WGS) entry which is preliminary data.</text>
</comment>
<evidence type="ECO:0000313" key="4">
    <source>
        <dbReference type="EMBL" id="CAE8690511.1"/>
    </source>
</evidence>
<accession>A0A813K3I9</accession>
<organism evidence="4 5">
    <name type="scientific">Polarella glacialis</name>
    <name type="common">Dinoflagellate</name>
    <dbReference type="NCBI Taxonomy" id="89957"/>
    <lineage>
        <taxon>Eukaryota</taxon>
        <taxon>Sar</taxon>
        <taxon>Alveolata</taxon>
        <taxon>Dinophyceae</taxon>
        <taxon>Suessiales</taxon>
        <taxon>Suessiaceae</taxon>
        <taxon>Polarella</taxon>
    </lineage>
</organism>
<reference evidence="4" key="1">
    <citation type="submission" date="2021-02" db="EMBL/GenBank/DDBJ databases">
        <authorList>
            <person name="Dougan E. K."/>
            <person name="Rhodes N."/>
            <person name="Thang M."/>
            <person name="Chan C."/>
        </authorList>
    </citation>
    <scope>NUCLEOTIDE SEQUENCE</scope>
</reference>
<dbReference type="Pfam" id="PF00255">
    <property type="entry name" value="GSHPx"/>
    <property type="match status" value="1"/>
</dbReference>
<dbReference type="GO" id="GO:0006979">
    <property type="term" value="P:response to oxidative stress"/>
    <property type="evidence" value="ECO:0007669"/>
    <property type="project" value="InterPro"/>
</dbReference>
<dbReference type="Gene3D" id="3.40.30.10">
    <property type="entry name" value="Glutaredoxin"/>
    <property type="match status" value="1"/>
</dbReference>
<name>A0A813K3I9_POLGL</name>
<keyword evidence="2" id="KW-0575">Peroxidase</keyword>
<dbReference type="SUPFAM" id="SSF52833">
    <property type="entry name" value="Thioredoxin-like"/>
    <property type="match status" value="1"/>
</dbReference>
<dbReference type="Proteomes" id="UP000626109">
    <property type="component" value="Unassembled WGS sequence"/>
</dbReference>
<evidence type="ECO:0008006" key="6">
    <source>
        <dbReference type="Google" id="ProtNLM"/>
    </source>
</evidence>
<dbReference type="InterPro" id="IPR000889">
    <property type="entry name" value="Glutathione_peroxidase"/>
</dbReference>
<sequence length="152" mass="15666">MAFSTRRSSGGRQLPAKASLAAAAAAILGWSPQSVRGFTAGAVQAVQAPAALSRHAAQGRLAQVARPLRARNSLAAGPGVVAAALAFSFSAAMVNSSRRSSSVARRFFFGGGDKKEVGGTIYDFSVKDIDGRNVSLKDYEGKVLLVVNVASK</sequence>
<dbReference type="InterPro" id="IPR036249">
    <property type="entry name" value="Thioredoxin-like_sf"/>
</dbReference>
<gene>
    <name evidence="4" type="ORF">PGLA2088_LOCUS26989</name>
</gene>
<comment type="similarity">
    <text evidence="1">Belongs to the glutathione peroxidase family.</text>
</comment>
<evidence type="ECO:0000256" key="2">
    <source>
        <dbReference type="ARBA" id="ARBA00022559"/>
    </source>
</evidence>
<evidence type="ECO:0000256" key="1">
    <source>
        <dbReference type="ARBA" id="ARBA00006926"/>
    </source>
</evidence>
<dbReference type="AlphaFoldDB" id="A0A813K3I9"/>
<dbReference type="GO" id="GO:0004601">
    <property type="term" value="F:peroxidase activity"/>
    <property type="evidence" value="ECO:0007669"/>
    <property type="project" value="UniProtKB-KW"/>
</dbReference>
<evidence type="ECO:0000256" key="3">
    <source>
        <dbReference type="ARBA" id="ARBA00023002"/>
    </source>
</evidence>
<proteinExistence type="inferred from homology"/>
<dbReference type="PROSITE" id="PS51355">
    <property type="entry name" value="GLUTATHIONE_PEROXID_3"/>
    <property type="match status" value="1"/>
</dbReference>
<dbReference type="EMBL" id="CAJNNW010027271">
    <property type="protein sequence ID" value="CAE8690511.1"/>
    <property type="molecule type" value="Genomic_DNA"/>
</dbReference>
<protein>
    <recommendedName>
        <fullName evidence="6">Glutathione peroxidase</fullName>
    </recommendedName>
</protein>
<keyword evidence="3" id="KW-0560">Oxidoreductase</keyword>